<dbReference type="GO" id="GO:0046872">
    <property type="term" value="F:metal ion binding"/>
    <property type="evidence" value="ECO:0007669"/>
    <property type="project" value="UniProtKB-KW"/>
</dbReference>
<proteinExistence type="inferred from homology"/>
<evidence type="ECO:0000259" key="7">
    <source>
        <dbReference type="Pfam" id="PF00884"/>
    </source>
</evidence>
<dbReference type="SUPFAM" id="SSF53649">
    <property type="entry name" value="Alkaline phosphatase-like"/>
    <property type="match status" value="1"/>
</dbReference>
<keyword evidence="4" id="KW-0732">Signal</keyword>
<evidence type="ECO:0000256" key="3">
    <source>
        <dbReference type="ARBA" id="ARBA00022723"/>
    </source>
</evidence>
<dbReference type="PANTHER" id="PTHR42693">
    <property type="entry name" value="ARYLSULFATASE FAMILY MEMBER"/>
    <property type="match status" value="1"/>
</dbReference>
<evidence type="ECO:0000256" key="1">
    <source>
        <dbReference type="ARBA" id="ARBA00001913"/>
    </source>
</evidence>
<dbReference type="STRING" id="313628.LNTAR_12056"/>
<dbReference type="CDD" id="cd16144">
    <property type="entry name" value="ARS_like"/>
    <property type="match status" value="1"/>
</dbReference>
<evidence type="ECO:0000256" key="6">
    <source>
        <dbReference type="ARBA" id="ARBA00022837"/>
    </source>
</evidence>
<dbReference type="eggNOG" id="COG3119">
    <property type="taxonomic scope" value="Bacteria"/>
</dbReference>
<keyword evidence="3" id="KW-0479">Metal-binding</keyword>
<evidence type="ECO:0000256" key="2">
    <source>
        <dbReference type="ARBA" id="ARBA00008779"/>
    </source>
</evidence>
<dbReference type="Pfam" id="PF00884">
    <property type="entry name" value="Sulfatase"/>
    <property type="match status" value="1"/>
</dbReference>
<dbReference type="GO" id="GO:0004065">
    <property type="term" value="F:arylsulfatase activity"/>
    <property type="evidence" value="ECO:0007669"/>
    <property type="project" value="TreeGrafter"/>
</dbReference>
<dbReference type="EMBL" id="ABCK01000006">
    <property type="protein sequence ID" value="EDM28086.1"/>
    <property type="molecule type" value="Genomic_DNA"/>
</dbReference>
<dbReference type="Gene3D" id="3.40.720.10">
    <property type="entry name" value="Alkaline Phosphatase, subunit A"/>
    <property type="match status" value="1"/>
</dbReference>
<protein>
    <submittedName>
        <fullName evidence="8">Putative exported uslfatase</fullName>
    </submittedName>
</protein>
<organism evidence="8 9">
    <name type="scientific">Lentisphaera araneosa HTCC2155</name>
    <dbReference type="NCBI Taxonomy" id="313628"/>
    <lineage>
        <taxon>Bacteria</taxon>
        <taxon>Pseudomonadati</taxon>
        <taxon>Lentisphaerota</taxon>
        <taxon>Lentisphaeria</taxon>
        <taxon>Lentisphaerales</taxon>
        <taxon>Lentisphaeraceae</taxon>
        <taxon>Lentisphaera</taxon>
    </lineage>
</organism>
<dbReference type="AlphaFoldDB" id="A6DJL2"/>
<dbReference type="Proteomes" id="UP000004947">
    <property type="component" value="Unassembled WGS sequence"/>
</dbReference>
<keyword evidence="9" id="KW-1185">Reference proteome</keyword>
<evidence type="ECO:0000313" key="8">
    <source>
        <dbReference type="EMBL" id="EDM28086.1"/>
    </source>
</evidence>
<dbReference type="Gene3D" id="3.30.1120.10">
    <property type="match status" value="1"/>
</dbReference>
<comment type="caution">
    <text evidence="8">The sequence shown here is derived from an EMBL/GenBank/DDBJ whole genome shotgun (WGS) entry which is preliminary data.</text>
</comment>
<dbReference type="InterPro" id="IPR050738">
    <property type="entry name" value="Sulfatase"/>
</dbReference>
<reference evidence="8 9" key="1">
    <citation type="journal article" date="2010" name="J. Bacteriol.">
        <title>Genome sequence of Lentisphaera araneosa HTCC2155T, the type species of the order Lentisphaerales in the phylum Lentisphaerae.</title>
        <authorList>
            <person name="Thrash J.C."/>
            <person name="Cho J.C."/>
            <person name="Vergin K.L."/>
            <person name="Morris R.M."/>
            <person name="Giovannoni S.J."/>
        </authorList>
    </citation>
    <scope>NUCLEOTIDE SEQUENCE [LARGE SCALE GENOMIC DNA]</scope>
    <source>
        <strain evidence="8 9">HTCC2155</strain>
    </source>
</reference>
<comment type="similarity">
    <text evidence="2">Belongs to the sulfatase family.</text>
</comment>
<keyword evidence="5" id="KW-0378">Hydrolase</keyword>
<evidence type="ECO:0000256" key="4">
    <source>
        <dbReference type="ARBA" id="ARBA00022729"/>
    </source>
</evidence>
<keyword evidence="6" id="KW-0106">Calcium</keyword>
<dbReference type="PANTHER" id="PTHR42693:SF42">
    <property type="entry name" value="ARYLSULFATASE G"/>
    <property type="match status" value="1"/>
</dbReference>
<dbReference type="InterPro" id="IPR017850">
    <property type="entry name" value="Alkaline_phosphatase_core_sf"/>
</dbReference>
<name>A6DJL2_9BACT</name>
<dbReference type="RefSeq" id="WP_007278080.1">
    <property type="nucleotide sequence ID" value="NZ_ABCK01000006.1"/>
</dbReference>
<evidence type="ECO:0000256" key="5">
    <source>
        <dbReference type="ARBA" id="ARBA00022801"/>
    </source>
</evidence>
<evidence type="ECO:0000313" key="9">
    <source>
        <dbReference type="Proteomes" id="UP000004947"/>
    </source>
</evidence>
<sequence>MTKNSFYTLLVLGLFSGLLLKAETSKPNIILIFSDDQGWADTSVHMHPDRKDSRKGIYHTPNLERLAAEGMIFSQAYAGAPQCAPSRAALMFGQTPTRLAHTTNAGDNLVPDRSHKFTIPQAIRLVHPEYATAHLGKWHVPKLQPEVAGFDVHDGYTGNGGGEYYEAHKGKDKKKLPPEDPKQIYTISERACDFIAQQAKAKKPFYLQISHYAVHVSLQSRAKTLERTKKRLATTHPKLHQRTIDFAAMVEDLDIGVGMILDEVEKQGIKDNTYIIFTSDNGGFSYANTSGQNTPLKGGKRWLYEGGIRVPFVIQGPKIKAGTYCNQPIINWDFLPTFYDLVGGTEALSQDLELDGGSFRAYLEGDENAKINRGTEDFVWRFLKWEGLPHDPVHPAAAIRRGNHKLYYSYYTRKYELFDVANDIEEAKDLMESMPELASDLKKSMKQYFDSVDAQDYWIHRKDGKRNLIGKEGLEEEIKRHQKEALEGKRKAQ</sequence>
<feature type="domain" description="Sulfatase N-terminal" evidence="7">
    <location>
        <begin position="27"/>
        <end position="343"/>
    </location>
</feature>
<accession>A6DJL2</accession>
<comment type="cofactor">
    <cofactor evidence="1">
        <name>Ca(2+)</name>
        <dbReference type="ChEBI" id="CHEBI:29108"/>
    </cofactor>
</comment>
<dbReference type="InterPro" id="IPR000917">
    <property type="entry name" value="Sulfatase_N"/>
</dbReference>
<gene>
    <name evidence="8" type="ORF">LNTAR_12056</name>
</gene>